<proteinExistence type="inferred from homology"/>
<accession>A0A2G3PNA9</accession>
<dbReference type="Gene3D" id="3.40.50.720">
    <property type="entry name" value="NAD(P)-binding Rossmann-like Domain"/>
    <property type="match status" value="1"/>
</dbReference>
<evidence type="ECO:0000256" key="2">
    <source>
        <dbReference type="ARBA" id="ARBA00023002"/>
    </source>
</evidence>
<dbReference type="InterPro" id="IPR036291">
    <property type="entry name" value="NAD(P)-bd_dom_sf"/>
</dbReference>
<evidence type="ECO:0000256" key="1">
    <source>
        <dbReference type="ARBA" id="ARBA00006484"/>
    </source>
</evidence>
<evidence type="ECO:0000313" key="6">
    <source>
        <dbReference type="Proteomes" id="UP000225108"/>
    </source>
</evidence>
<name>A0A2G3PNA9_WILMA</name>
<feature type="domain" description="Ketoreductase" evidence="4">
    <location>
        <begin position="7"/>
        <end position="193"/>
    </location>
</feature>
<dbReference type="Proteomes" id="UP000225108">
    <property type="component" value="Unassembled WGS sequence"/>
</dbReference>
<dbReference type="PRINTS" id="PR00080">
    <property type="entry name" value="SDRFAMILY"/>
</dbReference>
<dbReference type="SMART" id="SM00822">
    <property type="entry name" value="PKS_KR"/>
    <property type="match status" value="1"/>
</dbReference>
<reference evidence="5 6" key="1">
    <citation type="submission" date="2017-10" db="EMBL/GenBank/DDBJ databases">
        <title>The draft genome sequence of Williamsia sp. BULT 1.1 isolated from the semi-arid grassland soils from South Africa.</title>
        <authorList>
            <person name="Kabwe M.H."/>
            <person name="Govender N."/>
            <person name="Mutseka Lunga P."/>
            <person name="Vikram S."/>
            <person name="Makhalanyane T.P."/>
        </authorList>
    </citation>
    <scope>NUCLEOTIDE SEQUENCE [LARGE SCALE GENOMIC DNA]</scope>
    <source>
        <strain evidence="5 6">BULT 1.1</strain>
    </source>
</reference>
<comment type="caution">
    <text evidence="5">The sequence shown here is derived from an EMBL/GenBank/DDBJ whole genome shotgun (WGS) entry which is preliminary data.</text>
</comment>
<dbReference type="InterPro" id="IPR057326">
    <property type="entry name" value="KR_dom"/>
</dbReference>
<dbReference type="Pfam" id="PF00106">
    <property type="entry name" value="adh_short"/>
    <property type="match status" value="1"/>
</dbReference>
<evidence type="ECO:0000256" key="3">
    <source>
        <dbReference type="RuleBase" id="RU000363"/>
    </source>
</evidence>
<comment type="similarity">
    <text evidence="1 3">Belongs to the short-chain dehydrogenases/reductases (SDR) family.</text>
</comment>
<protein>
    <submittedName>
        <fullName evidence="5">Acetoin dehydrogenase</fullName>
    </submittedName>
</protein>
<evidence type="ECO:0000313" key="5">
    <source>
        <dbReference type="EMBL" id="PHV67223.1"/>
    </source>
</evidence>
<dbReference type="GO" id="GO:0016491">
    <property type="term" value="F:oxidoreductase activity"/>
    <property type="evidence" value="ECO:0007669"/>
    <property type="project" value="UniProtKB-KW"/>
</dbReference>
<keyword evidence="2" id="KW-0560">Oxidoreductase</keyword>
<evidence type="ECO:0000259" key="4">
    <source>
        <dbReference type="SMART" id="SM00822"/>
    </source>
</evidence>
<organism evidence="5 6">
    <name type="scientific">Williamsia marianensis</name>
    <dbReference type="NCBI Taxonomy" id="85044"/>
    <lineage>
        <taxon>Bacteria</taxon>
        <taxon>Bacillati</taxon>
        <taxon>Actinomycetota</taxon>
        <taxon>Actinomycetes</taxon>
        <taxon>Mycobacteriales</taxon>
        <taxon>Nocardiaceae</taxon>
        <taxon>Williamsia</taxon>
    </lineage>
</organism>
<dbReference type="PANTHER" id="PTHR44196:SF1">
    <property type="entry name" value="DEHYDROGENASE_REDUCTASE SDR FAMILY MEMBER 7B"/>
    <property type="match status" value="1"/>
</dbReference>
<dbReference type="RefSeq" id="WP_030174234.1">
    <property type="nucleotide sequence ID" value="NZ_PEBD01000008.1"/>
</dbReference>
<sequence length="287" mass="30716">MKDFRGKVAVVTGAGSGMGRDLALQLAAKGAKVAISDVNPAGLDETERMLKEQGAEVHSQLLNVAEREAVLTYADDVAQHFGKVNLVINNAGIAHHGEVELTEFKQYERVMDVDYWGVVNGTKAFLPYLIASGDGHVVNTSSLFGILAMPGQSAYNAAKFAVRGFTESLYQEMRIAGHPVNVTCVHPGGIKTAIARNATVSEGHDQKNTAELFDKKLARTTSARAAEIIIKAIERNRPRVLVGADAKVLDLLVRAGGSMYEIVNSKLAVRLLPKADPSPVTSTSPLL</sequence>
<dbReference type="InterPro" id="IPR002347">
    <property type="entry name" value="SDR_fam"/>
</dbReference>
<dbReference type="SUPFAM" id="SSF51735">
    <property type="entry name" value="NAD(P)-binding Rossmann-fold domains"/>
    <property type="match status" value="1"/>
</dbReference>
<gene>
    <name evidence="5" type="ORF">CSW57_13615</name>
</gene>
<dbReference type="PRINTS" id="PR00081">
    <property type="entry name" value="GDHRDH"/>
</dbReference>
<dbReference type="AlphaFoldDB" id="A0A2G3PNA9"/>
<dbReference type="PANTHER" id="PTHR44196">
    <property type="entry name" value="DEHYDROGENASE/REDUCTASE SDR FAMILY MEMBER 7B"/>
    <property type="match status" value="1"/>
</dbReference>
<dbReference type="GO" id="GO:0016020">
    <property type="term" value="C:membrane"/>
    <property type="evidence" value="ECO:0007669"/>
    <property type="project" value="TreeGrafter"/>
</dbReference>
<dbReference type="EMBL" id="PEBD01000008">
    <property type="protein sequence ID" value="PHV67223.1"/>
    <property type="molecule type" value="Genomic_DNA"/>
</dbReference>